<keyword evidence="5 9" id="KW-0798">TonB box</keyword>
<dbReference type="Gene3D" id="2.170.130.10">
    <property type="entry name" value="TonB-dependent receptor, plug domain"/>
    <property type="match status" value="1"/>
</dbReference>
<evidence type="ECO:0000256" key="3">
    <source>
        <dbReference type="ARBA" id="ARBA00022452"/>
    </source>
</evidence>
<dbReference type="InterPro" id="IPR000531">
    <property type="entry name" value="Beta-barrel_TonB"/>
</dbReference>
<gene>
    <name evidence="13" type="ORF">H7F51_05325</name>
</gene>
<organism evidence="13 14">
    <name type="scientific">Novosphingobium flavum</name>
    <dbReference type="NCBI Taxonomy" id="1778672"/>
    <lineage>
        <taxon>Bacteria</taxon>
        <taxon>Pseudomonadati</taxon>
        <taxon>Pseudomonadota</taxon>
        <taxon>Alphaproteobacteria</taxon>
        <taxon>Sphingomonadales</taxon>
        <taxon>Sphingomonadaceae</taxon>
        <taxon>Novosphingobium</taxon>
    </lineage>
</organism>
<dbReference type="Proteomes" id="UP000566813">
    <property type="component" value="Unassembled WGS sequence"/>
</dbReference>
<evidence type="ECO:0000256" key="8">
    <source>
        <dbReference type="PROSITE-ProRule" id="PRU01360"/>
    </source>
</evidence>
<feature type="domain" description="TonB-dependent receptor plug" evidence="12">
    <location>
        <begin position="57"/>
        <end position="171"/>
    </location>
</feature>
<evidence type="ECO:0000259" key="12">
    <source>
        <dbReference type="Pfam" id="PF07715"/>
    </source>
</evidence>
<evidence type="ECO:0000256" key="5">
    <source>
        <dbReference type="ARBA" id="ARBA00023077"/>
    </source>
</evidence>
<evidence type="ECO:0000256" key="10">
    <source>
        <dbReference type="SAM" id="SignalP"/>
    </source>
</evidence>
<dbReference type="AlphaFoldDB" id="A0A7X1KKU8"/>
<comment type="subcellular location">
    <subcellularLocation>
        <location evidence="1 8">Cell outer membrane</location>
        <topology evidence="1 8">Multi-pass membrane protein</topology>
    </subcellularLocation>
</comment>
<feature type="signal peptide" evidence="10">
    <location>
        <begin position="1"/>
        <end position="32"/>
    </location>
</feature>
<dbReference type="InterPro" id="IPR036942">
    <property type="entry name" value="Beta-barrel_TonB_sf"/>
</dbReference>
<evidence type="ECO:0000256" key="2">
    <source>
        <dbReference type="ARBA" id="ARBA00022448"/>
    </source>
</evidence>
<dbReference type="PROSITE" id="PS52016">
    <property type="entry name" value="TONB_DEPENDENT_REC_3"/>
    <property type="match status" value="1"/>
</dbReference>
<evidence type="ECO:0000256" key="4">
    <source>
        <dbReference type="ARBA" id="ARBA00022692"/>
    </source>
</evidence>
<proteinExistence type="inferred from homology"/>
<keyword evidence="2 8" id="KW-0813">Transport</keyword>
<sequence>MGGVSSKFGVRLLNGAATSAILAFAMTGAAQAQSAPAEDTADEAIVVTGTRLITNGNDMPTPVTIVTTEKLLQTNPSSVTAALQTLPVFQGMRTPTTAPGNSRQNNAARVLNLRNLGRLRTLSMFDGHRLAPSSPEAETDVTFIPSMLVKRVDVVTGGASAVYGSDAVSGVVNFITDRDFNGLKLDTHYGISSRGDGPEFKVGIAGGTKFADGRGHFEASYEYLNSPGIADKASRDFGAALYTVQGSGTAAAPYIYVSNTHLNGTTFGGYIVNTNANNGNPLKDYTFTANGVLAKFQHGASVVTGTSTVTGVEIGGDGAYYNKTMLQAQARSHVGYARLDYDLTDSVHFYTNASLWKTHNRNTNVNNGFSNVVMSSTNAFLPKVYQDQMLAANISTFTFSRLFDNVTPTDSETDTDGHMAVLGFEGDLGSWKWDAFYSNSRNKQRTWANANVNNARAFAALDAVDEGLAKGGAANGNIVCNVTVTNPGLFPGCVPLNIFGPTANTAQAMAYILDRTEFTATTWMDEFGGSIAGSPFATWAGPVQVALSGEYRNLRYQQLSTAEPVATNCTGLRFGNCKSTTLIYAGNVLASGPQVGQKVHEAALEVEVPLLKNVPFVRSLSINGAARYTNYNTSGEVGTWKVGLNWEITDSLKLRATRSREIRAPNLNELFAPRLVQVSASTRDSHTTGISTGPLITDPNPNLKPEVAQVWTGGVVWNPPFIRGLSLTLDAYKISINNAITQIQGQDVNTQKLCEDSGGTSEFCSLIVRPGPFSDTNPATNLPTAWLSQPRNALKLETWGADFEVNYATQVAGGDFSVRGLVSYQPHYYLTLPGGSRLDAAGAGIGPCCQLDGLSRWRATAFLGYRKNGISVDIQERFLSGVRWDPNPLLVFNAPNPPGVAYTNITLGAEAGKHLEFYLSVQNLFDQQPTPWGRISHSALPGLMGGFVPGQDVIGRYVTVGARMKL</sequence>
<dbReference type="SUPFAM" id="SSF56935">
    <property type="entry name" value="Porins"/>
    <property type="match status" value="1"/>
</dbReference>
<name>A0A7X1KKU8_9SPHN</name>
<dbReference type="PANTHER" id="PTHR47234:SF2">
    <property type="entry name" value="TONB-DEPENDENT RECEPTOR"/>
    <property type="match status" value="1"/>
</dbReference>
<keyword evidence="13" id="KW-0675">Receptor</keyword>
<accession>A0A7X1KKU8</accession>
<dbReference type="Pfam" id="PF07715">
    <property type="entry name" value="Plug"/>
    <property type="match status" value="1"/>
</dbReference>
<evidence type="ECO:0000256" key="6">
    <source>
        <dbReference type="ARBA" id="ARBA00023136"/>
    </source>
</evidence>
<keyword evidence="7 8" id="KW-0998">Cell outer membrane</keyword>
<evidence type="ECO:0000313" key="13">
    <source>
        <dbReference type="EMBL" id="MBC2664931.1"/>
    </source>
</evidence>
<dbReference type="Gene3D" id="2.40.170.20">
    <property type="entry name" value="TonB-dependent receptor, beta-barrel domain"/>
    <property type="match status" value="1"/>
</dbReference>
<keyword evidence="6 8" id="KW-0472">Membrane</keyword>
<dbReference type="InterPro" id="IPR012910">
    <property type="entry name" value="Plug_dom"/>
</dbReference>
<evidence type="ECO:0000256" key="9">
    <source>
        <dbReference type="RuleBase" id="RU003357"/>
    </source>
</evidence>
<evidence type="ECO:0000313" key="14">
    <source>
        <dbReference type="Proteomes" id="UP000566813"/>
    </source>
</evidence>
<keyword evidence="4 8" id="KW-0812">Transmembrane</keyword>
<comment type="caution">
    <text evidence="13">The sequence shown here is derived from an EMBL/GenBank/DDBJ whole genome shotgun (WGS) entry which is preliminary data.</text>
</comment>
<evidence type="ECO:0000259" key="11">
    <source>
        <dbReference type="Pfam" id="PF00593"/>
    </source>
</evidence>
<keyword evidence="14" id="KW-1185">Reference proteome</keyword>
<dbReference type="RefSeq" id="WP_185663182.1">
    <property type="nucleotide sequence ID" value="NZ_JACLAW010000003.1"/>
</dbReference>
<dbReference type="EMBL" id="JACLAW010000003">
    <property type="protein sequence ID" value="MBC2664931.1"/>
    <property type="molecule type" value="Genomic_DNA"/>
</dbReference>
<protein>
    <submittedName>
        <fullName evidence="13">TonB-dependent receptor</fullName>
    </submittedName>
</protein>
<feature type="domain" description="TonB-dependent receptor-like beta-barrel" evidence="11">
    <location>
        <begin position="357"/>
        <end position="924"/>
    </location>
</feature>
<dbReference type="PANTHER" id="PTHR47234">
    <property type="match status" value="1"/>
</dbReference>
<evidence type="ECO:0000256" key="1">
    <source>
        <dbReference type="ARBA" id="ARBA00004571"/>
    </source>
</evidence>
<dbReference type="InterPro" id="IPR037066">
    <property type="entry name" value="Plug_dom_sf"/>
</dbReference>
<keyword evidence="10" id="KW-0732">Signal</keyword>
<keyword evidence="3 8" id="KW-1134">Transmembrane beta strand</keyword>
<evidence type="ECO:0000256" key="7">
    <source>
        <dbReference type="ARBA" id="ARBA00023237"/>
    </source>
</evidence>
<comment type="similarity">
    <text evidence="8 9">Belongs to the TonB-dependent receptor family.</text>
</comment>
<dbReference type="GO" id="GO:0009279">
    <property type="term" value="C:cell outer membrane"/>
    <property type="evidence" value="ECO:0007669"/>
    <property type="project" value="UniProtKB-SubCell"/>
</dbReference>
<dbReference type="Pfam" id="PF00593">
    <property type="entry name" value="TonB_dep_Rec_b-barrel"/>
    <property type="match status" value="1"/>
</dbReference>
<feature type="chain" id="PRO_5031037528" evidence="10">
    <location>
        <begin position="33"/>
        <end position="966"/>
    </location>
</feature>
<dbReference type="InterPro" id="IPR039426">
    <property type="entry name" value="TonB-dep_rcpt-like"/>
</dbReference>
<reference evidence="13 14" key="1">
    <citation type="submission" date="2020-08" db="EMBL/GenBank/DDBJ databases">
        <title>The genome sequence of type strain Novosphingobium flavum NBRC 111647.</title>
        <authorList>
            <person name="Liu Y."/>
        </authorList>
    </citation>
    <scope>NUCLEOTIDE SEQUENCE [LARGE SCALE GENOMIC DNA]</scope>
    <source>
        <strain evidence="13 14">NBRC 111647</strain>
    </source>
</reference>